<protein>
    <submittedName>
        <fullName evidence="2">CAZy families GH13 protein</fullName>
    </submittedName>
</protein>
<accession>A0A060BPI1</accession>
<reference evidence="2" key="1">
    <citation type="journal article" date="2013" name="Environ. Microbiol.">
        <title>Seasonally variable intestinal metagenomes of the red palm weevil (Rhynchophorus ferrugineus).</title>
        <authorList>
            <person name="Jia S."/>
            <person name="Zhang X."/>
            <person name="Zhang G."/>
            <person name="Yin A."/>
            <person name="Zhang S."/>
            <person name="Li F."/>
            <person name="Wang L."/>
            <person name="Zhao D."/>
            <person name="Yun Q."/>
            <person name="Tala"/>
            <person name="Wang J."/>
            <person name="Sun G."/>
            <person name="Baabdullah M."/>
            <person name="Yu X."/>
            <person name="Hu S."/>
            <person name="Al-Mssallem I.S."/>
            <person name="Yu J."/>
        </authorList>
    </citation>
    <scope>NUCLEOTIDE SEQUENCE</scope>
</reference>
<name>A0A060BPI1_9LACO</name>
<dbReference type="GO" id="GO:0005975">
    <property type="term" value="P:carbohydrate metabolic process"/>
    <property type="evidence" value="ECO:0007669"/>
    <property type="project" value="InterPro"/>
</dbReference>
<evidence type="ECO:0000259" key="1">
    <source>
        <dbReference type="Pfam" id="PF00128"/>
    </source>
</evidence>
<dbReference type="Pfam" id="PF00128">
    <property type="entry name" value="Alpha-amylase"/>
    <property type="match status" value="1"/>
</dbReference>
<dbReference type="Gene3D" id="3.20.20.80">
    <property type="entry name" value="Glycosidases"/>
    <property type="match status" value="1"/>
</dbReference>
<proteinExistence type="predicted"/>
<dbReference type="AlphaFoldDB" id="A0A060BPI1"/>
<dbReference type="InterPro" id="IPR017853">
    <property type="entry name" value="GH"/>
</dbReference>
<organism evidence="2">
    <name type="scientific">uncultured Leuconostoc sp</name>
    <dbReference type="NCBI Taxonomy" id="173262"/>
    <lineage>
        <taxon>Bacteria</taxon>
        <taxon>Bacillati</taxon>
        <taxon>Bacillota</taxon>
        <taxon>Bacilli</taxon>
        <taxon>Lactobacillales</taxon>
        <taxon>Lactobacillaceae</taxon>
        <taxon>Leuconostoc</taxon>
        <taxon>environmental samples</taxon>
    </lineage>
</organism>
<feature type="domain" description="Glycosyl hydrolase family 13 catalytic" evidence="1">
    <location>
        <begin position="4"/>
        <end position="59"/>
    </location>
</feature>
<dbReference type="InterPro" id="IPR006047">
    <property type="entry name" value="GH13_cat_dom"/>
</dbReference>
<dbReference type="EMBL" id="KF117264">
    <property type="protein sequence ID" value="AIA84517.1"/>
    <property type="molecule type" value="Genomic_DNA"/>
</dbReference>
<dbReference type="SUPFAM" id="SSF51445">
    <property type="entry name" value="(Trans)glycosidases"/>
    <property type="match status" value="1"/>
</dbReference>
<evidence type="ECO:0000313" key="2">
    <source>
        <dbReference type="EMBL" id="AIA84517.1"/>
    </source>
</evidence>
<sequence>MRYFDAKSRDNARTPMQWNDQKMLGFSSGKPWLQLNANYQQINAAAALADPNSIFYFYQLIN</sequence>